<dbReference type="GeneID" id="73335572"/>
<feature type="region of interest" description="Disordered" evidence="1">
    <location>
        <begin position="124"/>
        <end position="157"/>
    </location>
</feature>
<dbReference type="EMBL" id="CP019471">
    <property type="protein sequence ID" value="UQC74870.1"/>
    <property type="molecule type" value="Genomic_DNA"/>
</dbReference>
<evidence type="ECO:0000256" key="1">
    <source>
        <dbReference type="SAM" id="MobiDB-lite"/>
    </source>
</evidence>
<gene>
    <name evidence="2" type="ORF">CLUP02_01522</name>
</gene>
<evidence type="ECO:0000313" key="3">
    <source>
        <dbReference type="Proteomes" id="UP000830671"/>
    </source>
</evidence>
<accession>A0A9Q8WA09</accession>
<dbReference type="Proteomes" id="UP000830671">
    <property type="component" value="Chromosome 1"/>
</dbReference>
<dbReference type="RefSeq" id="XP_049136519.1">
    <property type="nucleotide sequence ID" value="XM_049280562.1"/>
</dbReference>
<dbReference type="KEGG" id="clup:CLUP02_01522"/>
<feature type="compositionally biased region" description="Basic and acidic residues" evidence="1">
    <location>
        <begin position="127"/>
        <end position="136"/>
    </location>
</feature>
<organism evidence="2 3">
    <name type="scientific">Colletotrichum lupini</name>
    <dbReference type="NCBI Taxonomy" id="145971"/>
    <lineage>
        <taxon>Eukaryota</taxon>
        <taxon>Fungi</taxon>
        <taxon>Dikarya</taxon>
        <taxon>Ascomycota</taxon>
        <taxon>Pezizomycotina</taxon>
        <taxon>Sordariomycetes</taxon>
        <taxon>Hypocreomycetidae</taxon>
        <taxon>Glomerellales</taxon>
        <taxon>Glomerellaceae</taxon>
        <taxon>Colletotrichum</taxon>
        <taxon>Colletotrichum acutatum species complex</taxon>
    </lineage>
</organism>
<dbReference type="AlphaFoldDB" id="A0A9Q8WA09"/>
<protein>
    <submittedName>
        <fullName evidence="2">Uncharacterized protein</fullName>
    </submittedName>
</protein>
<reference evidence="2" key="1">
    <citation type="journal article" date="2021" name="Mol. Plant Microbe Interact.">
        <title>Complete Genome Sequence of the Plant-Pathogenic Fungus Colletotrichum lupini.</title>
        <authorList>
            <person name="Baroncelli R."/>
            <person name="Pensec F."/>
            <person name="Da Lio D."/>
            <person name="Boufleur T."/>
            <person name="Vicente I."/>
            <person name="Sarrocco S."/>
            <person name="Picot A."/>
            <person name="Baraldi E."/>
            <person name="Sukno S."/>
            <person name="Thon M."/>
            <person name="Le Floch G."/>
        </authorList>
    </citation>
    <scope>NUCLEOTIDE SEQUENCE</scope>
    <source>
        <strain evidence="2">IMI 504893</strain>
    </source>
</reference>
<keyword evidence="3" id="KW-1185">Reference proteome</keyword>
<proteinExistence type="predicted"/>
<name>A0A9Q8WA09_9PEZI</name>
<evidence type="ECO:0000313" key="2">
    <source>
        <dbReference type="EMBL" id="UQC74870.1"/>
    </source>
</evidence>
<sequence>MDLKTAGGRNRYSQSDIEDRSEGTLMHWTHTTNANPIPVLPLLSDLFSDNGHPGSCVCGKGADGHPNRGMLHCEPRSMPAVWDEHRLSTDGLFKGWLIAARKAVQNIRLCCKMAHGSVRSSGVIGRARREAQRLEPVDGSPLRLPTGESGEGESGRGALLRGLGNPEEIREHLCMPAERCTINDSSVHRKSPVLLHVGRLKQQKSHELAMTNLSSGKRFIVRRSVCLRRKRCLIAFWTIGDYLAMILPDISVSSRDERKLPRKNNGRTTENRDEMNLPVKWTTACGKSAVSARIAACCVPEAFRVVGFSLYAAVNPDSSGQSRC</sequence>